<evidence type="ECO:0000256" key="8">
    <source>
        <dbReference type="ARBA" id="ARBA00022679"/>
    </source>
</evidence>
<evidence type="ECO:0000256" key="1">
    <source>
        <dbReference type="ARBA" id="ARBA00000900"/>
    </source>
</evidence>
<dbReference type="InterPro" id="IPR057030">
    <property type="entry name" value="TPR_Rkr-1"/>
</dbReference>
<dbReference type="Pfam" id="PF22958">
    <property type="entry name" value="Ltn1_1st"/>
    <property type="match status" value="1"/>
</dbReference>
<gene>
    <name evidence="18" type="ORF">MMYC01_203780</name>
</gene>
<evidence type="ECO:0000256" key="6">
    <source>
        <dbReference type="ARBA" id="ARBA00017157"/>
    </source>
</evidence>
<dbReference type="InterPro" id="IPR054478">
    <property type="entry name" value="LTN1_UBC"/>
</dbReference>
<comment type="caution">
    <text evidence="18">The sequence shown here is derived from an EMBL/GenBank/DDBJ whole genome shotgun (WGS) entry which is preliminary data.</text>
</comment>
<dbReference type="Pfam" id="PF23280">
    <property type="entry name" value="TPR_26"/>
    <property type="match status" value="1"/>
</dbReference>
<keyword evidence="8 16" id="KW-0808">Transferase</keyword>
<evidence type="ECO:0000256" key="16">
    <source>
        <dbReference type="RuleBase" id="RU367090"/>
    </source>
</evidence>
<dbReference type="Pfam" id="PF13639">
    <property type="entry name" value="zf-RING_2"/>
    <property type="match status" value="1"/>
</dbReference>
<keyword evidence="10" id="KW-0677">Repeat</keyword>
<evidence type="ECO:0000256" key="12">
    <source>
        <dbReference type="ARBA" id="ARBA00022786"/>
    </source>
</evidence>
<dbReference type="PANTHER" id="PTHR12389">
    <property type="entry name" value="ZINC FINGER PROTEIN 294"/>
    <property type="match status" value="1"/>
</dbReference>
<dbReference type="VEuPathDB" id="FungiDB:MMYC01_203780"/>
<dbReference type="Pfam" id="PF23009">
    <property type="entry name" value="UBC_like"/>
    <property type="match status" value="1"/>
</dbReference>
<dbReference type="FunFam" id="3.30.40.10:FF:000038">
    <property type="entry name" value="E3 ubiquitin-protein ligase listerin"/>
    <property type="match status" value="1"/>
</dbReference>
<dbReference type="InterPro" id="IPR011989">
    <property type="entry name" value="ARM-like"/>
</dbReference>
<evidence type="ECO:0000259" key="17">
    <source>
        <dbReference type="PROSITE" id="PS50089"/>
    </source>
</evidence>
<evidence type="ECO:0000256" key="11">
    <source>
        <dbReference type="ARBA" id="ARBA00022771"/>
    </source>
</evidence>
<evidence type="ECO:0000256" key="2">
    <source>
        <dbReference type="ARBA" id="ARBA00004514"/>
    </source>
</evidence>
<evidence type="ECO:0000313" key="18">
    <source>
        <dbReference type="EMBL" id="KXX79716.1"/>
    </source>
</evidence>
<keyword evidence="19" id="KW-1185">Reference proteome</keyword>
<evidence type="ECO:0000256" key="7">
    <source>
        <dbReference type="ARBA" id="ARBA00022490"/>
    </source>
</evidence>
<evidence type="ECO:0000256" key="9">
    <source>
        <dbReference type="ARBA" id="ARBA00022723"/>
    </source>
</evidence>
<reference evidence="18 19" key="1">
    <citation type="journal article" date="2016" name="Genome Announc.">
        <title>Genome Sequence of Madurella mycetomatis mm55, Isolated from a Human Mycetoma Case in Sudan.</title>
        <authorList>
            <person name="Smit S."/>
            <person name="Derks M.F."/>
            <person name="Bervoets S."/>
            <person name="Fahal A."/>
            <person name="van Leeuwen W."/>
            <person name="van Belkum A."/>
            <person name="van de Sande W.W."/>
        </authorList>
    </citation>
    <scope>NUCLEOTIDE SEQUENCE [LARGE SCALE GENOMIC DNA]</scope>
    <source>
        <strain evidence="19">mm55</strain>
    </source>
</reference>
<dbReference type="SUPFAM" id="SSF48371">
    <property type="entry name" value="ARM repeat"/>
    <property type="match status" value="1"/>
</dbReference>
<dbReference type="GO" id="GO:0061630">
    <property type="term" value="F:ubiquitin protein ligase activity"/>
    <property type="evidence" value="ECO:0007669"/>
    <property type="project" value="UniProtKB-UniRule"/>
</dbReference>
<dbReference type="GO" id="GO:0016567">
    <property type="term" value="P:protein ubiquitination"/>
    <property type="evidence" value="ECO:0007669"/>
    <property type="project" value="UniProtKB-UniPathway"/>
</dbReference>
<comment type="pathway">
    <text evidence="3 16">Protein modification; protein ubiquitination.</text>
</comment>
<keyword evidence="13 16" id="KW-0862">Zinc</keyword>
<evidence type="ECO:0000313" key="19">
    <source>
        <dbReference type="Proteomes" id="UP000078237"/>
    </source>
</evidence>
<dbReference type="InterPro" id="IPR054477">
    <property type="entry name" value="LTN1_E3_ligase_6th"/>
</dbReference>
<dbReference type="SUPFAM" id="SSF57850">
    <property type="entry name" value="RING/U-box"/>
    <property type="match status" value="1"/>
</dbReference>
<dbReference type="InterPro" id="IPR054476">
    <property type="entry name" value="Ltn1_N"/>
</dbReference>
<keyword evidence="12 16" id="KW-0833">Ubl conjugation pathway</keyword>
<comment type="subcellular location">
    <subcellularLocation>
        <location evidence="2">Cytoplasm</location>
        <location evidence="2">Cytosol</location>
    </subcellularLocation>
</comment>
<name>A0A175W7L0_9PEZI</name>
<keyword evidence="11 15" id="KW-0863">Zinc-finger</keyword>
<organism evidence="18 19">
    <name type="scientific">Madurella mycetomatis</name>
    <dbReference type="NCBI Taxonomy" id="100816"/>
    <lineage>
        <taxon>Eukaryota</taxon>
        <taxon>Fungi</taxon>
        <taxon>Dikarya</taxon>
        <taxon>Ascomycota</taxon>
        <taxon>Pezizomycotina</taxon>
        <taxon>Sordariomycetes</taxon>
        <taxon>Sordariomycetidae</taxon>
        <taxon>Sordariales</taxon>
        <taxon>Sordariales incertae sedis</taxon>
        <taxon>Madurella</taxon>
    </lineage>
</organism>
<comment type="function">
    <text evidence="16">E3 ubiquitin-protein ligase. Component of the ribosome quality control complex (RQC), a ribosome-associated complex that mediates ubiquitination and extraction of incompletely synthesized nascent chains for proteasomal degradation.</text>
</comment>
<dbReference type="EMBL" id="LCTW02000079">
    <property type="protein sequence ID" value="KXX79716.1"/>
    <property type="molecule type" value="Genomic_DNA"/>
</dbReference>
<dbReference type="UniPathway" id="UPA00143"/>
<dbReference type="GO" id="GO:0043023">
    <property type="term" value="F:ribosomal large subunit binding"/>
    <property type="evidence" value="ECO:0007669"/>
    <property type="project" value="TreeGrafter"/>
</dbReference>
<dbReference type="PROSITE" id="PS50089">
    <property type="entry name" value="ZF_RING_2"/>
    <property type="match status" value="1"/>
</dbReference>
<dbReference type="SMART" id="SM01197">
    <property type="entry name" value="FANCL_C"/>
    <property type="match status" value="1"/>
</dbReference>
<accession>A0A175W7L0</accession>
<dbReference type="InterPro" id="IPR039795">
    <property type="entry name" value="LTN1/Rkr1"/>
</dbReference>
<comment type="catalytic activity">
    <reaction evidence="1 16">
        <text>S-ubiquitinyl-[E2 ubiquitin-conjugating enzyme]-L-cysteine + [acceptor protein]-L-lysine = [E2 ubiquitin-conjugating enzyme]-L-cysteine + N(6)-ubiquitinyl-[acceptor protein]-L-lysine.</text>
        <dbReference type="EC" id="2.3.2.27"/>
    </reaction>
</comment>
<dbReference type="AlphaFoldDB" id="A0A175W7L0"/>
<evidence type="ECO:0000256" key="13">
    <source>
        <dbReference type="ARBA" id="ARBA00022833"/>
    </source>
</evidence>
<evidence type="ECO:0000256" key="3">
    <source>
        <dbReference type="ARBA" id="ARBA00004906"/>
    </source>
</evidence>
<dbReference type="OrthoDB" id="6108at2759"/>
<dbReference type="EC" id="2.3.2.27" evidence="5 16"/>
<evidence type="ECO:0000256" key="4">
    <source>
        <dbReference type="ARBA" id="ARBA00007997"/>
    </source>
</evidence>
<dbReference type="InterPro" id="IPR001841">
    <property type="entry name" value="Znf_RING"/>
</dbReference>
<dbReference type="Gene3D" id="1.25.10.10">
    <property type="entry name" value="Leucine-rich Repeat Variant"/>
    <property type="match status" value="1"/>
</dbReference>
<dbReference type="GO" id="GO:1990116">
    <property type="term" value="P:ribosome-associated ubiquitin-dependent protein catabolic process"/>
    <property type="evidence" value="ECO:0007669"/>
    <property type="project" value="UniProtKB-UniRule"/>
</dbReference>
<dbReference type="CDD" id="cd16491">
    <property type="entry name" value="RING-CH-C4HC3_LTN1"/>
    <property type="match status" value="1"/>
</dbReference>
<comment type="function">
    <text evidence="14">E3 ubiquitin-protein ligase component of the ribosome quality control complex (RQC), a ribosome-associated complex that mediates ubiquitination and extraction of incompletely synthesized nascent chains for proteasomal degradation. Mediates ubiquitination of proteins derived from mRNAs lacking stop codons (non-stop proteins) and other translation arrest products induced by poly-lysine sequences and tandem rare codons. Ubiquitination leads to CDC48 recruitment for extraction and degradation of the incomplete translation product. May indirectly play a role in chromatin function and transcription.</text>
</comment>
<dbReference type="PANTHER" id="PTHR12389:SF0">
    <property type="entry name" value="E3 UBIQUITIN-PROTEIN LIGASE LISTERIN"/>
    <property type="match status" value="1"/>
</dbReference>
<evidence type="ECO:0000256" key="14">
    <source>
        <dbReference type="ARBA" id="ARBA00055150"/>
    </source>
</evidence>
<evidence type="ECO:0000256" key="10">
    <source>
        <dbReference type="ARBA" id="ARBA00022737"/>
    </source>
</evidence>
<evidence type="ECO:0000256" key="5">
    <source>
        <dbReference type="ARBA" id="ARBA00012483"/>
    </source>
</evidence>
<comment type="subunit">
    <text evidence="16">Component of the ribosome quality control complex (RQC).</text>
</comment>
<sequence length="1602" mass="176718">MLSGKSRAPQGGGLGAFGGFATSSTTLSYLTPPPDFSAIPQDVVVPFKNLSKKASATKEKALQDILAYLQSLPSNDQALEESVIDAYVELYPRLSIDDSARVRELSHQLLFHFLNTAKKRISKRLPRFVGPWLAGTFDRDTRVSRAAKDALSPFLQTKEKEEAFWKAVQNRALEFAIEAIRETPDTLSDERSTTKQDSEAKYHRVVGASLSLVSSLMRRGDLATLKDDLSRYLDAQALWTMSKSEDSFVRRVFYQLLTTILEINPEALEARLPQVGRALIADGLKQSQAGSTADLLRVLTCLTKLFPQVWGTQKHPLQRLEPFISQGSQGGAEDFWRALDQLLQALPEKRVSAEVLSGFLGAMRKGIADRLEFRPSRHQAFQTYAHTFELFLNYTSPNASFLDENLSSLTRQYLHPTPELSSLSPQRPDFLARAWMAVSNHPDPKVHSTVTEEWQKLTNAFLTRVSTSLPEVSDGYRQSQTAIASEGERWFALASKVLSENGKKDGPLRAALVQCSAEILRGVLDLLTRRDFKPFGAASVLQSAFRHCPRLCAENNLLGLLFPAEETEIYRVIVASASLPYLVSDLNTASGGNEPRLEKIWNTLVENALQLSDPLQTMLAIKVLIAVPTAGDFAQKLESLQSFLVSVWGKFTSGEGLPSIKDLSEATLAFDALSVESTKLITAGIVSSLGMAETSDSALSALEVLLQKRPDLLPASHDLHVELVTNLLALTEVSGLGMAEKAKSLRLLLDQHSPGQNPAARIIENHLNEAGPSSLEIDTLAQQALAAVDSGVPAEDIFPSSTVWITELSCFLARPPNPSLSLTSSMGGAYFIVQRNPKVQNPSPRRDGNGRSVPARMALFTAKLLSSGVQLSILPAEFQLELIYLLCVTEALAGDQLSAAHNGGLWSDGPAPEDEIQQFSELVSEIIAAVVAEAGNWRDWDMSGDSLVERLADFMIQEARGPSPGSFYTAKALASLLQALVKANGPLPKSEEWLGRLGIMRIAPDTIFLTAAFLAGFGDTLGSSKLVTTLCTRLISEIPGFSPGLPRTLVSLVLLNLCMDVYESGQVPVETRKQVLALQQITRWAETPEDIGCLLAAETCKAIARLLPGVKDTYGPYWEKTVKYCIWLWNRAADDKVNQRLPYVHASLKLMQALHAAHDANDDLDEALASHSEAESEALIALLGVPREAPATLPSQLVDTLLARAVSKIPHAHLAELGDIYESVTSESRDIQRAAFGLLHKALPAAQEEINVAVVMDKKAANLPDELLSLLLNAPNPEDYSDEDLSEFPVTIRSYLLAWHLVFDAYSKASFRVRSDYTEDLKRDDHLGPLLRFLVDVLGHALARALDLDKEGFTAEHIRSYKIDLGDAEPAERDMNWLLIHLFYLTLKYIPGLFKMWYLDCPSKQTKNTVQSWMQKFFSPLIISDALDEVVEWSSKQETGDGDIQEIIVKVNKASREITAGYPVDDDAATIALRVPESYPLDPVDVISVKRVAVNEDKWKSWLKATKAVIMFGNCSLVDGLMAFRRNISLALKGQEECAICYSIIAQDKTMPDKKCGTCNHSFHRVCLYKWFQNSGRNTCPLCRNPIDYLGSDTKRRRPEHE</sequence>
<dbReference type="GO" id="GO:0005829">
    <property type="term" value="C:cytosol"/>
    <property type="evidence" value="ECO:0007669"/>
    <property type="project" value="UniProtKB-SubCell"/>
</dbReference>
<proteinExistence type="inferred from homology"/>
<keyword evidence="9 16" id="KW-0479">Metal-binding</keyword>
<evidence type="ECO:0000256" key="15">
    <source>
        <dbReference type="PROSITE-ProRule" id="PRU00175"/>
    </source>
</evidence>
<protein>
    <recommendedName>
        <fullName evidence="6 16">E3 ubiquitin-protein ligase listerin</fullName>
        <ecNumber evidence="5 16">2.3.2.27</ecNumber>
    </recommendedName>
    <alternativeName>
        <fullName evidence="16">RING-type E3 ubiquitin transferase listerin</fullName>
    </alternativeName>
</protein>
<comment type="similarity">
    <text evidence="4 16">Belongs to the LTN1 family.</text>
</comment>
<feature type="domain" description="RING-type" evidence="17">
    <location>
        <begin position="1538"/>
        <end position="1584"/>
    </location>
</feature>
<dbReference type="GO" id="GO:1990112">
    <property type="term" value="C:RQC complex"/>
    <property type="evidence" value="ECO:0007669"/>
    <property type="project" value="UniProtKB-UniRule"/>
</dbReference>
<dbReference type="GO" id="GO:0008270">
    <property type="term" value="F:zinc ion binding"/>
    <property type="evidence" value="ECO:0007669"/>
    <property type="project" value="UniProtKB-KW"/>
</dbReference>
<dbReference type="InterPro" id="IPR039804">
    <property type="entry name" value="RING-CH-C4HC3_LTN1"/>
</dbReference>
<dbReference type="InterPro" id="IPR013083">
    <property type="entry name" value="Znf_RING/FYVE/PHD"/>
</dbReference>
<dbReference type="STRING" id="100816.A0A175W7L0"/>
<keyword evidence="7" id="KW-0963">Cytoplasm</keyword>
<dbReference type="InterPro" id="IPR016024">
    <property type="entry name" value="ARM-type_fold"/>
</dbReference>
<dbReference type="Proteomes" id="UP000078237">
    <property type="component" value="Unassembled WGS sequence"/>
</dbReference>
<dbReference type="GO" id="GO:0072344">
    <property type="term" value="P:rescue of stalled ribosome"/>
    <property type="evidence" value="ECO:0007669"/>
    <property type="project" value="UniProtKB-UniRule"/>
</dbReference>
<dbReference type="Pfam" id="PF22999">
    <property type="entry name" value="LTN1_E3_ligase_6th"/>
    <property type="match status" value="1"/>
</dbReference>
<dbReference type="Gene3D" id="3.30.40.10">
    <property type="entry name" value="Zinc/RING finger domain, C3HC4 (zinc finger)"/>
    <property type="match status" value="1"/>
</dbReference>
<dbReference type="SMART" id="SM00184">
    <property type="entry name" value="RING"/>
    <property type="match status" value="1"/>
</dbReference>